<evidence type="ECO:0000313" key="2">
    <source>
        <dbReference type="Proteomes" id="UP000287651"/>
    </source>
</evidence>
<proteinExistence type="predicted"/>
<gene>
    <name evidence="1" type="ORF">B296_00026681</name>
</gene>
<sequence>MFLVVGPRLGLLVGCRISGIRSLVISTSTDLLDFEAPAVASPRLRLPMPRGAEANPLGPSLVFLFPIVTTNHIAALPSLPEALAAVCRPQHRSRYRISPLVGRFELQQES</sequence>
<comment type="caution">
    <text evidence="1">The sequence shown here is derived from an EMBL/GenBank/DDBJ whole genome shotgun (WGS) entry which is preliminary data.</text>
</comment>
<dbReference type="EMBL" id="AMZH03001603">
    <property type="protein sequence ID" value="RRT78732.1"/>
    <property type="molecule type" value="Genomic_DNA"/>
</dbReference>
<organism evidence="1 2">
    <name type="scientific">Ensete ventricosum</name>
    <name type="common">Abyssinian banana</name>
    <name type="synonym">Musa ensete</name>
    <dbReference type="NCBI Taxonomy" id="4639"/>
    <lineage>
        <taxon>Eukaryota</taxon>
        <taxon>Viridiplantae</taxon>
        <taxon>Streptophyta</taxon>
        <taxon>Embryophyta</taxon>
        <taxon>Tracheophyta</taxon>
        <taxon>Spermatophyta</taxon>
        <taxon>Magnoliopsida</taxon>
        <taxon>Liliopsida</taxon>
        <taxon>Zingiberales</taxon>
        <taxon>Musaceae</taxon>
        <taxon>Ensete</taxon>
    </lineage>
</organism>
<dbReference type="Proteomes" id="UP000287651">
    <property type="component" value="Unassembled WGS sequence"/>
</dbReference>
<protein>
    <submittedName>
        <fullName evidence="1">Uncharacterized protein</fullName>
    </submittedName>
</protein>
<dbReference type="AlphaFoldDB" id="A0A427AR61"/>
<name>A0A427AR61_ENSVE</name>
<reference evidence="1 2" key="1">
    <citation type="journal article" date="2014" name="Agronomy (Basel)">
        <title>A Draft Genome Sequence for Ensete ventricosum, the Drought-Tolerant Tree Against Hunger.</title>
        <authorList>
            <person name="Harrison J."/>
            <person name="Moore K.A."/>
            <person name="Paszkiewicz K."/>
            <person name="Jones T."/>
            <person name="Grant M."/>
            <person name="Ambacheew D."/>
            <person name="Muzemil S."/>
            <person name="Studholme D.J."/>
        </authorList>
    </citation>
    <scope>NUCLEOTIDE SEQUENCE [LARGE SCALE GENOMIC DNA]</scope>
</reference>
<evidence type="ECO:0000313" key="1">
    <source>
        <dbReference type="EMBL" id="RRT78732.1"/>
    </source>
</evidence>
<accession>A0A427AR61</accession>